<dbReference type="InterPro" id="IPR015421">
    <property type="entry name" value="PyrdxlP-dep_Trfase_major"/>
</dbReference>
<name>A0A6J6GGV4_9ZZZZ</name>
<dbReference type="GO" id="GO:0030170">
    <property type="term" value="F:pyridoxal phosphate binding"/>
    <property type="evidence" value="ECO:0007669"/>
    <property type="project" value="InterPro"/>
</dbReference>
<keyword evidence="2" id="KW-0663">Pyridoxal phosphate</keyword>
<dbReference type="EMBL" id="CAEZUJ010000012">
    <property type="protein sequence ID" value="CAB4596038.1"/>
    <property type="molecule type" value="Genomic_DNA"/>
</dbReference>
<evidence type="ECO:0000313" key="3">
    <source>
        <dbReference type="EMBL" id="CAB4596038.1"/>
    </source>
</evidence>
<dbReference type="GO" id="GO:0008483">
    <property type="term" value="F:transaminase activity"/>
    <property type="evidence" value="ECO:0007669"/>
    <property type="project" value="InterPro"/>
</dbReference>
<dbReference type="SUPFAM" id="SSF53383">
    <property type="entry name" value="PLP-dependent transferases"/>
    <property type="match status" value="1"/>
</dbReference>
<accession>A0A6J6GGV4</accession>
<dbReference type="InterPro" id="IPR015424">
    <property type="entry name" value="PyrdxlP-dep_Trfase"/>
</dbReference>
<proteinExistence type="predicted"/>
<organism evidence="3">
    <name type="scientific">freshwater metagenome</name>
    <dbReference type="NCBI Taxonomy" id="449393"/>
    <lineage>
        <taxon>unclassified sequences</taxon>
        <taxon>metagenomes</taxon>
        <taxon>ecological metagenomes</taxon>
    </lineage>
</organism>
<dbReference type="EMBL" id="CAEZZS010000021">
    <property type="protein sequence ID" value="CAB4775454.1"/>
    <property type="molecule type" value="Genomic_DNA"/>
</dbReference>
<evidence type="ECO:0000313" key="4">
    <source>
        <dbReference type="EMBL" id="CAB4775454.1"/>
    </source>
</evidence>
<dbReference type="AlphaFoldDB" id="A0A6J6GGV4"/>
<sequence length="426" mass="45717">MDFIGSKGAVEEGAAFVSGGVNSGYRVGLRPNPLVFTSAHGATLTDIDGNTLIDYFLGMGPMLLGHSPAVVIEAAKSQLDISLLVAGQTPLEYRAAKLVLELMPGADLVRFASSGSEAVQVAFRVARAASKRMKMIKFEGHYHGWFDNILWSVAPDLALAGDPLHPNAVAGTQGQEPSENLVVLPWNNSDLIEEELKKGQIAGIIMEPIMFNSGGILPLPGYLERVRHLCTQYGALLIFDEVITGFRVCAGGAQEKLGVVPDLTILGKAIANGFAVAAIVGKREFMDLIGSGKVMHGGTYNTQSVSMAATIATLETIASGSPHKIIDETGTALMKGLQEEFTKAGVEHEVVGFPAVFNLRFDLKGPTDYRTAMKANRERYINFAYELLTRGIRVLPRGTWFLSSAHEISDIDKTLSAVRDVLKSGI</sequence>
<dbReference type="Gene3D" id="3.90.1150.10">
    <property type="entry name" value="Aspartate Aminotransferase, domain 1"/>
    <property type="match status" value="1"/>
</dbReference>
<dbReference type="Pfam" id="PF00202">
    <property type="entry name" value="Aminotran_3"/>
    <property type="match status" value="1"/>
</dbReference>
<dbReference type="EMBL" id="CAFBLI010000017">
    <property type="protein sequence ID" value="CAB4859835.1"/>
    <property type="molecule type" value="Genomic_DNA"/>
</dbReference>
<evidence type="ECO:0000256" key="1">
    <source>
        <dbReference type="ARBA" id="ARBA00001933"/>
    </source>
</evidence>
<comment type="cofactor">
    <cofactor evidence="1">
        <name>pyridoxal 5'-phosphate</name>
        <dbReference type="ChEBI" id="CHEBI:597326"/>
    </cofactor>
</comment>
<evidence type="ECO:0000313" key="5">
    <source>
        <dbReference type="EMBL" id="CAB4859835.1"/>
    </source>
</evidence>
<gene>
    <name evidence="3" type="ORF">UFOPK1811_00474</name>
    <name evidence="4" type="ORF">UFOPK2922_00623</name>
    <name evidence="5" type="ORF">UFOPK3306_00356</name>
</gene>
<evidence type="ECO:0000256" key="2">
    <source>
        <dbReference type="ARBA" id="ARBA00022898"/>
    </source>
</evidence>
<dbReference type="CDD" id="cd00610">
    <property type="entry name" value="OAT_like"/>
    <property type="match status" value="1"/>
</dbReference>
<dbReference type="PANTHER" id="PTHR43713:SF3">
    <property type="entry name" value="GLUTAMATE-1-SEMIALDEHYDE 2,1-AMINOMUTASE 1, CHLOROPLASTIC-RELATED"/>
    <property type="match status" value="1"/>
</dbReference>
<protein>
    <submittedName>
        <fullName evidence="3">Unannotated protein</fullName>
    </submittedName>
</protein>
<reference evidence="3" key="1">
    <citation type="submission" date="2020-05" db="EMBL/GenBank/DDBJ databases">
        <authorList>
            <person name="Chiriac C."/>
            <person name="Salcher M."/>
            <person name="Ghai R."/>
            <person name="Kavagutti S V."/>
        </authorList>
    </citation>
    <scope>NUCLEOTIDE SEQUENCE</scope>
</reference>
<dbReference type="Gene3D" id="3.40.640.10">
    <property type="entry name" value="Type I PLP-dependent aspartate aminotransferase-like (Major domain)"/>
    <property type="match status" value="1"/>
</dbReference>
<dbReference type="InterPro" id="IPR005814">
    <property type="entry name" value="Aminotrans_3"/>
</dbReference>
<dbReference type="InterPro" id="IPR015422">
    <property type="entry name" value="PyrdxlP-dep_Trfase_small"/>
</dbReference>
<dbReference type="PANTHER" id="PTHR43713">
    <property type="entry name" value="GLUTAMATE-1-SEMIALDEHYDE 2,1-AMINOMUTASE"/>
    <property type="match status" value="1"/>
</dbReference>